<proteinExistence type="predicted"/>
<evidence type="ECO:0000259" key="1">
    <source>
        <dbReference type="PROSITE" id="PS50234"/>
    </source>
</evidence>
<dbReference type="PROSITE" id="PS50234">
    <property type="entry name" value="VWFA"/>
    <property type="match status" value="1"/>
</dbReference>
<dbReference type="AlphaFoldDB" id="A0A443SJX0"/>
<feature type="domain" description="VWFA" evidence="1">
    <location>
        <begin position="15"/>
        <end position="199"/>
    </location>
</feature>
<evidence type="ECO:0000313" key="3">
    <source>
        <dbReference type="Proteomes" id="UP000288716"/>
    </source>
</evidence>
<dbReference type="GO" id="GO:0032991">
    <property type="term" value="C:protein-containing complex"/>
    <property type="evidence" value="ECO:0007669"/>
    <property type="project" value="UniProtKB-ARBA"/>
</dbReference>
<organism evidence="2 3">
    <name type="scientific">Leptotrombidium deliense</name>
    <dbReference type="NCBI Taxonomy" id="299467"/>
    <lineage>
        <taxon>Eukaryota</taxon>
        <taxon>Metazoa</taxon>
        <taxon>Ecdysozoa</taxon>
        <taxon>Arthropoda</taxon>
        <taxon>Chelicerata</taxon>
        <taxon>Arachnida</taxon>
        <taxon>Acari</taxon>
        <taxon>Acariformes</taxon>
        <taxon>Trombidiformes</taxon>
        <taxon>Prostigmata</taxon>
        <taxon>Anystina</taxon>
        <taxon>Parasitengona</taxon>
        <taxon>Trombiculoidea</taxon>
        <taxon>Trombiculidae</taxon>
        <taxon>Leptotrombidium</taxon>
    </lineage>
</organism>
<dbReference type="OrthoDB" id="6495157at2759"/>
<keyword evidence="3" id="KW-1185">Reference proteome</keyword>
<sequence length="214" mass="24158">MPIESISPAVIPTTLICIVLDSSGSMYNNVQDTIGGFNAFLDEQKSRTEQNIKLYLILFNTVVKIVHRNVPLHKVSQLSKETYLPRGHTALYDAIAQALRVVDEDNKNNDSVICVIMTDGKENSSRYTSKEQIQEQVRMKEKEANWTFLYIGEEPHRWTEEMCSPHTHTIIFDHKNAYNNFALLSGSVAALLSSTFESIEDSVSLSQIHKNPAV</sequence>
<dbReference type="InterPro" id="IPR002035">
    <property type="entry name" value="VWF_A"/>
</dbReference>
<dbReference type="Proteomes" id="UP000288716">
    <property type="component" value="Unassembled WGS sequence"/>
</dbReference>
<evidence type="ECO:0000313" key="2">
    <source>
        <dbReference type="EMBL" id="RWS27775.1"/>
    </source>
</evidence>
<reference evidence="2 3" key="1">
    <citation type="journal article" date="2018" name="Gigascience">
        <title>Genomes of trombidid mites reveal novel predicted allergens and laterally-transferred genes associated with secondary metabolism.</title>
        <authorList>
            <person name="Dong X."/>
            <person name="Chaisiri K."/>
            <person name="Xia D."/>
            <person name="Armstrong S.D."/>
            <person name="Fang Y."/>
            <person name="Donnelly M.J."/>
            <person name="Kadowaki T."/>
            <person name="McGarry J.W."/>
            <person name="Darby A.C."/>
            <person name="Makepeace B.L."/>
        </authorList>
    </citation>
    <scope>NUCLEOTIDE SEQUENCE [LARGE SCALE GENOMIC DNA]</scope>
    <source>
        <strain evidence="2">UoL-UT</strain>
    </source>
</reference>
<dbReference type="Pfam" id="PF00092">
    <property type="entry name" value="VWA"/>
    <property type="match status" value="1"/>
</dbReference>
<dbReference type="Gene3D" id="3.40.50.410">
    <property type="entry name" value="von Willebrand factor, type A domain"/>
    <property type="match status" value="1"/>
</dbReference>
<dbReference type="CDD" id="cd00198">
    <property type="entry name" value="vWFA"/>
    <property type="match status" value="1"/>
</dbReference>
<dbReference type="SMART" id="SM00327">
    <property type="entry name" value="VWA"/>
    <property type="match status" value="1"/>
</dbReference>
<accession>A0A443SJX0</accession>
<dbReference type="SUPFAM" id="SSF53300">
    <property type="entry name" value="vWA-like"/>
    <property type="match status" value="1"/>
</dbReference>
<protein>
    <submittedName>
        <fullName evidence="2">von Willebrand factor type A-like protein</fullName>
    </submittedName>
</protein>
<comment type="caution">
    <text evidence="2">The sequence shown here is derived from an EMBL/GenBank/DDBJ whole genome shotgun (WGS) entry which is preliminary data.</text>
</comment>
<name>A0A443SJX0_9ACAR</name>
<dbReference type="EMBL" id="NCKV01001791">
    <property type="protein sequence ID" value="RWS27775.1"/>
    <property type="molecule type" value="Genomic_DNA"/>
</dbReference>
<dbReference type="VEuPathDB" id="VectorBase:LDEU004265"/>
<gene>
    <name evidence="2" type="ORF">B4U80_12847</name>
</gene>
<dbReference type="InterPro" id="IPR036465">
    <property type="entry name" value="vWFA_dom_sf"/>
</dbReference>